<protein>
    <recommendedName>
        <fullName evidence="2">EF-hand domain-containing protein</fullName>
    </recommendedName>
</protein>
<dbReference type="AlphaFoldDB" id="A0A7S2AAQ9"/>
<accession>A0A7S2AAQ9</accession>
<feature type="domain" description="EF-hand" evidence="2">
    <location>
        <begin position="93"/>
        <end position="128"/>
    </location>
</feature>
<dbReference type="SUPFAM" id="SSF47473">
    <property type="entry name" value="EF-hand"/>
    <property type="match status" value="1"/>
</dbReference>
<evidence type="ECO:0000256" key="1">
    <source>
        <dbReference type="SAM" id="MobiDB-lite"/>
    </source>
</evidence>
<dbReference type="GO" id="GO:0005509">
    <property type="term" value="F:calcium ion binding"/>
    <property type="evidence" value="ECO:0007669"/>
    <property type="project" value="InterPro"/>
</dbReference>
<proteinExistence type="predicted"/>
<dbReference type="InterPro" id="IPR011992">
    <property type="entry name" value="EF-hand-dom_pair"/>
</dbReference>
<organism evidence="3">
    <name type="scientific">Trieres chinensis</name>
    <name type="common">Marine centric diatom</name>
    <name type="synonym">Odontella sinensis</name>
    <dbReference type="NCBI Taxonomy" id="1514140"/>
    <lineage>
        <taxon>Eukaryota</taxon>
        <taxon>Sar</taxon>
        <taxon>Stramenopiles</taxon>
        <taxon>Ochrophyta</taxon>
        <taxon>Bacillariophyta</taxon>
        <taxon>Mediophyceae</taxon>
        <taxon>Biddulphiophycidae</taxon>
        <taxon>Eupodiscales</taxon>
        <taxon>Parodontellaceae</taxon>
        <taxon>Trieres</taxon>
    </lineage>
</organism>
<reference evidence="3" key="1">
    <citation type="submission" date="2021-01" db="EMBL/GenBank/DDBJ databases">
        <authorList>
            <person name="Corre E."/>
            <person name="Pelletier E."/>
            <person name="Niang G."/>
            <person name="Scheremetjew M."/>
            <person name="Finn R."/>
            <person name="Kale V."/>
            <person name="Holt S."/>
            <person name="Cochrane G."/>
            <person name="Meng A."/>
            <person name="Brown T."/>
            <person name="Cohen L."/>
        </authorList>
    </citation>
    <scope>NUCLEOTIDE SEQUENCE</scope>
    <source>
        <strain evidence="3">Grunow 1884</strain>
    </source>
</reference>
<dbReference type="EMBL" id="HBGO01039609">
    <property type="protein sequence ID" value="CAD9362754.1"/>
    <property type="molecule type" value="Transcribed_RNA"/>
</dbReference>
<evidence type="ECO:0000313" key="3">
    <source>
        <dbReference type="EMBL" id="CAD9362754.1"/>
    </source>
</evidence>
<dbReference type="Gene3D" id="1.10.238.10">
    <property type="entry name" value="EF-hand"/>
    <property type="match status" value="1"/>
</dbReference>
<gene>
    <name evidence="3" type="ORF">OSIN01602_LOCUS22979</name>
</gene>
<dbReference type="PROSITE" id="PS50222">
    <property type="entry name" value="EF_HAND_2"/>
    <property type="match status" value="1"/>
</dbReference>
<feature type="region of interest" description="Disordered" evidence="1">
    <location>
        <begin position="166"/>
        <end position="189"/>
    </location>
</feature>
<dbReference type="InterPro" id="IPR002048">
    <property type="entry name" value="EF_hand_dom"/>
</dbReference>
<sequence length="189" mass="20891">MLRPLASSAAPAAYARSLLLRSAPRSAAAVAQRPPLSISAYPFARRRPPAAFFSTTGSSDGGGDCAPCSAGQCLDKLAGIMWEYRKANYAQTVPSRYIKEVVSAIDTAKNDVISIDEMMDFLDRIGASGKMTKEEIDTVLTEMGITGDKREIPVKNVMEVMKSRIKERTEKERKRNREEIERMEAERKA</sequence>
<evidence type="ECO:0000259" key="2">
    <source>
        <dbReference type="PROSITE" id="PS50222"/>
    </source>
</evidence>
<name>A0A7S2AAQ9_TRICV</name>